<evidence type="ECO:0000313" key="4">
    <source>
        <dbReference type="EMBL" id="CAG9314007.1"/>
    </source>
</evidence>
<name>A0AAU9ILD1_9CILI</name>
<evidence type="ECO:0000256" key="1">
    <source>
        <dbReference type="SAM" id="Coils"/>
    </source>
</evidence>
<evidence type="ECO:0000256" key="3">
    <source>
        <dbReference type="SAM" id="Phobius"/>
    </source>
</evidence>
<feature type="compositionally biased region" description="Polar residues" evidence="2">
    <location>
        <begin position="182"/>
        <end position="195"/>
    </location>
</feature>
<keyword evidence="3" id="KW-0472">Membrane</keyword>
<reference evidence="4" key="1">
    <citation type="submission" date="2021-09" db="EMBL/GenBank/DDBJ databases">
        <authorList>
            <consortium name="AG Swart"/>
            <person name="Singh M."/>
            <person name="Singh A."/>
            <person name="Seah K."/>
            <person name="Emmerich C."/>
        </authorList>
    </citation>
    <scope>NUCLEOTIDE SEQUENCE</scope>
    <source>
        <strain evidence="4">ATCC30299</strain>
    </source>
</reference>
<feature type="compositionally biased region" description="Basic and acidic residues" evidence="2">
    <location>
        <begin position="22"/>
        <end position="34"/>
    </location>
</feature>
<evidence type="ECO:0000256" key="2">
    <source>
        <dbReference type="SAM" id="MobiDB-lite"/>
    </source>
</evidence>
<keyword evidence="3" id="KW-0812">Transmembrane</keyword>
<feature type="transmembrane region" description="Helical" evidence="3">
    <location>
        <begin position="231"/>
        <end position="251"/>
    </location>
</feature>
<dbReference type="AlphaFoldDB" id="A0AAU9ILD1"/>
<proteinExistence type="predicted"/>
<dbReference type="EMBL" id="CAJZBQ010000011">
    <property type="protein sequence ID" value="CAG9314007.1"/>
    <property type="molecule type" value="Genomic_DNA"/>
</dbReference>
<feature type="region of interest" description="Disordered" evidence="2">
    <location>
        <begin position="180"/>
        <end position="207"/>
    </location>
</feature>
<keyword evidence="3" id="KW-1133">Transmembrane helix</keyword>
<evidence type="ECO:0000313" key="5">
    <source>
        <dbReference type="Proteomes" id="UP001162131"/>
    </source>
</evidence>
<sequence length="257" mass="30165">MARTSPKFPPIIEAPDPWLPRPIKENEPTTRQESDEWFEQSKSVNSTIANLRNEILDYKKENNDLLKKNNKLENEKTELERQVAGLEREIQVLETQLKNQPRPLASDFGSRENKYELEKENLTLKKEIEEKNNKLHNIALNNFALRAKLITWVKTNEIEKQRKVPAEEKPRDIRHEVEFTPDKSQNFKPVPSISQRGKKRNDNRSSLDRMIKDLQYRPVIPKIEVESSNPFNFLAMILISFLAGFFLLRIIPNIPNK</sequence>
<dbReference type="Proteomes" id="UP001162131">
    <property type="component" value="Unassembled WGS sequence"/>
</dbReference>
<gene>
    <name evidence="4" type="ORF">BSTOLATCC_MIC9808</name>
</gene>
<comment type="caution">
    <text evidence="4">The sequence shown here is derived from an EMBL/GenBank/DDBJ whole genome shotgun (WGS) entry which is preliminary data.</text>
</comment>
<keyword evidence="1" id="KW-0175">Coiled coil</keyword>
<feature type="coiled-coil region" evidence="1">
    <location>
        <begin position="41"/>
        <end position="134"/>
    </location>
</feature>
<protein>
    <submittedName>
        <fullName evidence="4">Uncharacterized protein</fullName>
    </submittedName>
</protein>
<organism evidence="4 5">
    <name type="scientific">Blepharisma stoltei</name>
    <dbReference type="NCBI Taxonomy" id="1481888"/>
    <lineage>
        <taxon>Eukaryota</taxon>
        <taxon>Sar</taxon>
        <taxon>Alveolata</taxon>
        <taxon>Ciliophora</taxon>
        <taxon>Postciliodesmatophora</taxon>
        <taxon>Heterotrichea</taxon>
        <taxon>Heterotrichida</taxon>
        <taxon>Blepharismidae</taxon>
        <taxon>Blepharisma</taxon>
    </lineage>
</organism>
<keyword evidence="5" id="KW-1185">Reference proteome</keyword>
<accession>A0AAU9ILD1</accession>
<feature type="region of interest" description="Disordered" evidence="2">
    <location>
        <begin position="1"/>
        <end position="41"/>
    </location>
</feature>